<organism evidence="1 2">
    <name type="scientific">Vaccinium darrowii</name>
    <dbReference type="NCBI Taxonomy" id="229202"/>
    <lineage>
        <taxon>Eukaryota</taxon>
        <taxon>Viridiplantae</taxon>
        <taxon>Streptophyta</taxon>
        <taxon>Embryophyta</taxon>
        <taxon>Tracheophyta</taxon>
        <taxon>Spermatophyta</taxon>
        <taxon>Magnoliopsida</taxon>
        <taxon>eudicotyledons</taxon>
        <taxon>Gunneridae</taxon>
        <taxon>Pentapetalae</taxon>
        <taxon>asterids</taxon>
        <taxon>Ericales</taxon>
        <taxon>Ericaceae</taxon>
        <taxon>Vaccinioideae</taxon>
        <taxon>Vaccinieae</taxon>
        <taxon>Vaccinium</taxon>
    </lineage>
</organism>
<proteinExistence type="predicted"/>
<sequence length="711" mass="79539">MKMLMTSIFEQRRTVEDKKKSSEKDVYWKYIPLYQAALRGDWSSAESFFNNNEGTLTAKINVYSETALHVAAGAGRLAKSIDFVKKLVDKILEEAPGKLVLDTISEEALEILVPDRKPEEAPGKQVDNISEEAGKKLEIGDRFNCTPLHIAGWAGNNEVVKILLRKRPSLIYIRDDFRCSALDMAARNAKKDTLNFLLDVTKGDPLSKLFPKDVSSKKNDPSPNSFPVVIKTPSEPIPDIIKTPPEPIYNEDSAAAFLIRVITSGYYDIALDLVERYPELAFAKQETDDDCGLKALARKVSAFKSGSHYKWWQRLLYALLVKLDDCTTSHNRGDIETGDIQIVTRHIYNWARLLVDCFCTFVPCMKNIQAQKKMHHQALKLVKCLCEGVRSLEDSDAYNLRAKDALLTAAKLGIHEVMEEIVESFPNLLWAKDDDKLNIFQIAVKERHANVFNLIFQMGDYRQVVVQIKDDDRNNLLHLAGKLGPNKNNPVSGAALQMQRELQWFEEVKKFANPRDIDWPNSDGETPTMLFNGAHEPLRAQGEKWMKKVASSCTIPAALIVTVVFAAAITVPGGIDGTNGQPILSKEVVFNIFAVSNAISLFAAITSLLVSLSILTCRYAEGDFLFALPNRLIIGLITLFLSITTMVIAFSAALYLMFENKDRAWILYPVAALACIPIISFASLQFPLLVDLMVSTYGPGIFGKQSNRPFY</sequence>
<reference evidence="1 2" key="1">
    <citation type="journal article" date="2021" name="Hortic Res">
        <title>High-quality reference genome and annotation aids understanding of berry development for evergreen blueberry (Vaccinium darrowii).</title>
        <authorList>
            <person name="Yu J."/>
            <person name="Hulse-Kemp A.M."/>
            <person name="Babiker E."/>
            <person name="Staton M."/>
        </authorList>
    </citation>
    <scope>NUCLEOTIDE SEQUENCE [LARGE SCALE GENOMIC DNA]</scope>
    <source>
        <strain evidence="2">cv. NJ 8807/NJ 8810</strain>
        <tissue evidence="1">Young leaf</tissue>
    </source>
</reference>
<accession>A0ACB7X6S0</accession>
<evidence type="ECO:0000313" key="2">
    <source>
        <dbReference type="Proteomes" id="UP000828048"/>
    </source>
</evidence>
<protein>
    <submittedName>
        <fullName evidence="1">Uncharacterized protein</fullName>
    </submittedName>
</protein>
<dbReference type="EMBL" id="CM037156">
    <property type="protein sequence ID" value="KAH7836419.1"/>
    <property type="molecule type" value="Genomic_DNA"/>
</dbReference>
<keyword evidence="2" id="KW-1185">Reference proteome</keyword>
<gene>
    <name evidence="1" type="ORF">Vadar_001052</name>
</gene>
<evidence type="ECO:0000313" key="1">
    <source>
        <dbReference type="EMBL" id="KAH7836419.1"/>
    </source>
</evidence>
<dbReference type="Proteomes" id="UP000828048">
    <property type="component" value="Chromosome 6"/>
</dbReference>
<name>A0ACB7X6S0_9ERIC</name>
<comment type="caution">
    <text evidence="1">The sequence shown here is derived from an EMBL/GenBank/DDBJ whole genome shotgun (WGS) entry which is preliminary data.</text>
</comment>